<dbReference type="PANTHER" id="PTHR37816:SF2">
    <property type="entry name" value="DNA TOPOLOGY MODULATION PROTEIN FLAR-RELATED PROTEIN"/>
    <property type="match status" value="1"/>
</dbReference>
<comment type="caution">
    <text evidence="1">The sequence shown here is derived from an EMBL/GenBank/DDBJ whole genome shotgun (WGS) entry which is preliminary data.</text>
</comment>
<dbReference type="SUPFAM" id="SSF52540">
    <property type="entry name" value="P-loop containing nucleoside triphosphate hydrolases"/>
    <property type="match status" value="1"/>
</dbReference>
<protein>
    <submittedName>
        <fullName evidence="1">AAA family ATPase</fullName>
    </submittedName>
</protein>
<dbReference type="Proteomes" id="UP000667650">
    <property type="component" value="Unassembled WGS sequence"/>
</dbReference>
<sequence length="183" mass="21496">MKILLFGASGTGTTTLGMEIAKRTDFKHLDIDDYYWKKTDPPFQEKILLTERNANLKADFKKYGNVVVSGSLVSWGKEWESAFDMAVFMRLENTERMQRLKKREKERYGEKLLTDEKTRQISKNFLEWANQYENPKFTGRSLKVHMKWMESLGCEVLKMDGQMEIGEKTNILLQRIKAKGYDF</sequence>
<dbReference type="RefSeq" id="WP_166523131.1">
    <property type="nucleotide sequence ID" value="NZ_JAAABI010000002.1"/>
</dbReference>
<organism evidence="1 2">
    <name type="scientific">Flagellimonas ochracea</name>
    <dbReference type="NCBI Taxonomy" id="2696472"/>
    <lineage>
        <taxon>Bacteria</taxon>
        <taxon>Pseudomonadati</taxon>
        <taxon>Bacteroidota</taxon>
        <taxon>Flavobacteriia</taxon>
        <taxon>Flavobacteriales</taxon>
        <taxon>Flavobacteriaceae</taxon>
        <taxon>Flagellimonas</taxon>
    </lineage>
</organism>
<evidence type="ECO:0000313" key="2">
    <source>
        <dbReference type="Proteomes" id="UP000667650"/>
    </source>
</evidence>
<dbReference type="InterPro" id="IPR052922">
    <property type="entry name" value="Cytidylate_Kinase-2"/>
</dbReference>
<accession>A0A964TDZ4</accession>
<dbReference type="AlphaFoldDB" id="A0A964TDZ4"/>
<dbReference type="Pfam" id="PF13238">
    <property type="entry name" value="AAA_18"/>
    <property type="match status" value="1"/>
</dbReference>
<dbReference type="PANTHER" id="PTHR37816">
    <property type="entry name" value="YALI0E33011P"/>
    <property type="match status" value="1"/>
</dbReference>
<dbReference type="EMBL" id="JAAABI010000002">
    <property type="protein sequence ID" value="NAY91726.1"/>
    <property type="molecule type" value="Genomic_DNA"/>
</dbReference>
<proteinExistence type="predicted"/>
<reference evidence="1" key="1">
    <citation type="submission" date="2020-01" db="EMBL/GenBank/DDBJ databases">
        <title>Muricauda ochracea sp. nov., isolated from a tidal flat of Garorim bay in Korea.</title>
        <authorList>
            <person name="Kim D."/>
            <person name="Yoo Y."/>
            <person name="Kim J.-J."/>
        </authorList>
    </citation>
    <scope>NUCLEOTIDE SEQUENCE</scope>
    <source>
        <strain evidence="1">JGD-17</strain>
    </source>
</reference>
<name>A0A964TDZ4_9FLAO</name>
<gene>
    <name evidence="1" type="ORF">GTQ34_07345</name>
</gene>
<evidence type="ECO:0000313" key="1">
    <source>
        <dbReference type="EMBL" id="NAY91726.1"/>
    </source>
</evidence>
<keyword evidence="2" id="KW-1185">Reference proteome</keyword>
<dbReference type="Gene3D" id="3.40.50.300">
    <property type="entry name" value="P-loop containing nucleotide triphosphate hydrolases"/>
    <property type="match status" value="1"/>
</dbReference>
<dbReference type="InterPro" id="IPR027417">
    <property type="entry name" value="P-loop_NTPase"/>
</dbReference>